<evidence type="ECO:0000313" key="9">
    <source>
        <dbReference type="EMBL" id="MTE22218.1"/>
    </source>
</evidence>
<dbReference type="CDD" id="cd11067">
    <property type="entry name" value="CYP152"/>
    <property type="match status" value="1"/>
</dbReference>
<dbReference type="AlphaFoldDB" id="A0A6G2BIX5"/>
<dbReference type="GO" id="GO:0005506">
    <property type="term" value="F:iron ion binding"/>
    <property type="evidence" value="ECO:0007669"/>
    <property type="project" value="InterPro"/>
</dbReference>
<keyword evidence="6 8" id="KW-0408">Iron</keyword>
<evidence type="ECO:0000256" key="4">
    <source>
        <dbReference type="ARBA" id="ARBA00022723"/>
    </source>
</evidence>
<keyword evidence="5" id="KW-0560">Oxidoreductase</keyword>
<keyword evidence="4 8" id="KW-0479">Metal-binding</keyword>
<dbReference type="Gene3D" id="1.10.630.10">
    <property type="entry name" value="Cytochrome P450"/>
    <property type="match status" value="1"/>
</dbReference>
<dbReference type="InterPro" id="IPR002401">
    <property type="entry name" value="Cyt_P450_E_grp-I"/>
</dbReference>
<comment type="similarity">
    <text evidence="2">Belongs to the cytochrome P450 family.</text>
</comment>
<feature type="binding site" description="axial binding residue" evidence="8">
    <location>
        <position position="371"/>
    </location>
    <ligand>
        <name>heme</name>
        <dbReference type="ChEBI" id="CHEBI:30413"/>
    </ligand>
    <ligandPart>
        <name>Fe</name>
        <dbReference type="ChEBI" id="CHEBI:18248"/>
    </ligandPart>
</feature>
<dbReference type="GO" id="GO:0020037">
    <property type="term" value="F:heme binding"/>
    <property type="evidence" value="ECO:0007669"/>
    <property type="project" value="InterPro"/>
</dbReference>
<evidence type="ECO:0000313" key="10">
    <source>
        <dbReference type="Proteomes" id="UP000473014"/>
    </source>
</evidence>
<dbReference type="GO" id="GO:0016125">
    <property type="term" value="P:sterol metabolic process"/>
    <property type="evidence" value="ECO:0007669"/>
    <property type="project" value="TreeGrafter"/>
</dbReference>
<evidence type="ECO:0000256" key="5">
    <source>
        <dbReference type="ARBA" id="ARBA00023002"/>
    </source>
</evidence>
<keyword evidence="7" id="KW-0503">Monooxygenase</keyword>
<sequence>MSLPRPMVDSTLSLFTRGYAWLPDRARRAIGPLVRARLLGRHAVALRGPDAVRFLYDERHVRRHGALPEPVKSTLFGHGAVHTLDGEAHRVRKAMFLSLLTSRDGIDALVDRTVEAWDTAAARWAGSERVVLFDAAAEVLTEAVCRWAGVPLPNSGPGPLARDLVAMVDGFATLGPRHWRARLARRRREDRLARLVEEVRDGSATVPEGSVVEVVARHRDADGEPLDSRTAAVEILNVLRPTVAVCWFVAFAAHALHRWPQQRDRLVEEAREGGAGREQGGAYAEAFVHEVRRFYPFAPFIGGRAVRDLSWRDSPIPAGSLVLLDIHGQNHDPKLWKDPYSFDPRRFLDRPVERDELVPQGGGDPAAGHRCPGEDVTVALLTALSVRLARLAYEVPAQDLRIPLRRVPTRPRSGFVVTNVRP</sequence>
<dbReference type="Proteomes" id="UP000473014">
    <property type="component" value="Unassembled WGS sequence"/>
</dbReference>
<comment type="caution">
    <text evidence="9">The sequence shown here is derived from an EMBL/GenBank/DDBJ whole genome shotgun (WGS) entry which is preliminary data.</text>
</comment>
<evidence type="ECO:0000256" key="3">
    <source>
        <dbReference type="ARBA" id="ARBA00022617"/>
    </source>
</evidence>
<evidence type="ECO:0000256" key="8">
    <source>
        <dbReference type="PIRSR" id="PIRSR602401-1"/>
    </source>
</evidence>
<reference evidence="9 10" key="1">
    <citation type="submission" date="2019-11" db="EMBL/GenBank/DDBJ databases">
        <authorList>
            <person name="Yuan L."/>
        </authorList>
    </citation>
    <scope>NUCLEOTIDE SEQUENCE [LARGE SCALE GENOMIC DNA]</scope>
    <source>
        <strain evidence="9 10">TRM43335</strain>
    </source>
</reference>
<evidence type="ECO:0000256" key="2">
    <source>
        <dbReference type="ARBA" id="ARBA00010617"/>
    </source>
</evidence>
<evidence type="ECO:0000256" key="1">
    <source>
        <dbReference type="ARBA" id="ARBA00001971"/>
    </source>
</evidence>
<dbReference type="GO" id="GO:0016705">
    <property type="term" value="F:oxidoreductase activity, acting on paired donors, with incorporation or reduction of molecular oxygen"/>
    <property type="evidence" value="ECO:0007669"/>
    <property type="project" value="InterPro"/>
</dbReference>
<comment type="cofactor">
    <cofactor evidence="1 8">
        <name>heme</name>
        <dbReference type="ChEBI" id="CHEBI:30413"/>
    </cofactor>
</comment>
<name>A0A6G2BIX5_9ACTN</name>
<dbReference type="PRINTS" id="PR00463">
    <property type="entry name" value="EP450I"/>
</dbReference>
<keyword evidence="3 8" id="KW-0349">Heme</keyword>
<dbReference type="Pfam" id="PF00067">
    <property type="entry name" value="p450"/>
    <property type="match status" value="1"/>
</dbReference>
<dbReference type="SUPFAM" id="SSF48264">
    <property type="entry name" value="Cytochrome P450"/>
    <property type="match status" value="1"/>
</dbReference>
<dbReference type="GO" id="GO:0004497">
    <property type="term" value="F:monooxygenase activity"/>
    <property type="evidence" value="ECO:0007669"/>
    <property type="project" value="UniProtKB-KW"/>
</dbReference>
<dbReference type="InterPro" id="IPR001128">
    <property type="entry name" value="Cyt_P450"/>
</dbReference>
<accession>A0A6G2BIX5</accession>
<protein>
    <submittedName>
        <fullName evidence="9">Cytochrome P450</fullName>
    </submittedName>
</protein>
<gene>
    <name evidence="9" type="ORF">F0L17_24580</name>
</gene>
<dbReference type="OrthoDB" id="9764248at2"/>
<dbReference type="PANTHER" id="PTHR24286:SF24">
    <property type="entry name" value="LANOSTEROL 14-ALPHA DEMETHYLASE"/>
    <property type="match status" value="1"/>
</dbReference>
<dbReference type="InterPro" id="IPR036396">
    <property type="entry name" value="Cyt_P450_sf"/>
</dbReference>
<evidence type="ECO:0000256" key="7">
    <source>
        <dbReference type="ARBA" id="ARBA00023033"/>
    </source>
</evidence>
<keyword evidence="10" id="KW-1185">Reference proteome</keyword>
<dbReference type="EMBL" id="WIXO01000001">
    <property type="protein sequence ID" value="MTE22218.1"/>
    <property type="molecule type" value="Genomic_DNA"/>
</dbReference>
<organism evidence="9 10">
    <name type="scientific">Streptomyces taklimakanensis</name>
    <dbReference type="NCBI Taxonomy" id="2569853"/>
    <lineage>
        <taxon>Bacteria</taxon>
        <taxon>Bacillati</taxon>
        <taxon>Actinomycetota</taxon>
        <taxon>Actinomycetes</taxon>
        <taxon>Kitasatosporales</taxon>
        <taxon>Streptomycetaceae</taxon>
        <taxon>Streptomyces</taxon>
    </lineage>
</organism>
<proteinExistence type="inferred from homology"/>
<dbReference type="PANTHER" id="PTHR24286">
    <property type="entry name" value="CYTOCHROME P450 26"/>
    <property type="match status" value="1"/>
</dbReference>
<dbReference type="RefSeq" id="WP_155072742.1">
    <property type="nucleotide sequence ID" value="NZ_WIXO01000001.1"/>
</dbReference>
<evidence type="ECO:0000256" key="6">
    <source>
        <dbReference type="ARBA" id="ARBA00023004"/>
    </source>
</evidence>